<dbReference type="GO" id="GO:0006313">
    <property type="term" value="P:DNA transposition"/>
    <property type="evidence" value="ECO:0007669"/>
    <property type="project" value="InterPro"/>
</dbReference>
<comment type="caution">
    <text evidence="3">The sequence shown here is derived from an EMBL/GenBank/DDBJ whole genome shotgun (WGS) entry which is preliminary data.</text>
</comment>
<protein>
    <submittedName>
        <fullName evidence="3">IS110 family transposase</fullName>
    </submittedName>
</protein>
<evidence type="ECO:0000259" key="1">
    <source>
        <dbReference type="Pfam" id="PF01548"/>
    </source>
</evidence>
<dbReference type="Proteomes" id="UP000481598">
    <property type="component" value="Unassembled WGS sequence"/>
</dbReference>
<feature type="domain" description="Transposase IS110-like N-terminal" evidence="1">
    <location>
        <begin position="13"/>
        <end position="156"/>
    </location>
</feature>
<accession>A0A6L8RMA8</accession>
<evidence type="ECO:0000259" key="2">
    <source>
        <dbReference type="Pfam" id="PF02371"/>
    </source>
</evidence>
<organism evidence="3 4">
    <name type="scientific">Collinsella aerofaciens</name>
    <dbReference type="NCBI Taxonomy" id="74426"/>
    <lineage>
        <taxon>Bacteria</taxon>
        <taxon>Bacillati</taxon>
        <taxon>Actinomycetota</taxon>
        <taxon>Coriobacteriia</taxon>
        <taxon>Coriobacteriales</taxon>
        <taxon>Coriobacteriaceae</taxon>
        <taxon>Collinsella</taxon>
    </lineage>
</organism>
<dbReference type="Pfam" id="PF02371">
    <property type="entry name" value="Transposase_20"/>
    <property type="match status" value="1"/>
</dbReference>
<dbReference type="InterPro" id="IPR047650">
    <property type="entry name" value="Transpos_IS110"/>
</dbReference>
<dbReference type="NCBIfam" id="NF033542">
    <property type="entry name" value="transpos_IS110"/>
    <property type="match status" value="1"/>
</dbReference>
<evidence type="ECO:0000313" key="3">
    <source>
        <dbReference type="EMBL" id="MZJ86867.1"/>
    </source>
</evidence>
<dbReference type="Pfam" id="PF01548">
    <property type="entry name" value="DEDD_Tnp_IS110"/>
    <property type="match status" value="1"/>
</dbReference>
<dbReference type="PANTHER" id="PTHR33055">
    <property type="entry name" value="TRANSPOSASE FOR INSERTION SEQUENCE ELEMENT IS1111A"/>
    <property type="match status" value="1"/>
</dbReference>
<dbReference type="InterPro" id="IPR002525">
    <property type="entry name" value="Transp_IS110-like_N"/>
</dbReference>
<evidence type="ECO:0000313" key="4">
    <source>
        <dbReference type="Proteomes" id="UP000481598"/>
    </source>
</evidence>
<dbReference type="EMBL" id="WWTB01000047">
    <property type="protein sequence ID" value="MZJ86867.1"/>
    <property type="molecule type" value="Genomic_DNA"/>
</dbReference>
<dbReference type="AlphaFoldDB" id="A0A6L8RMA8"/>
<dbReference type="GO" id="GO:0003677">
    <property type="term" value="F:DNA binding"/>
    <property type="evidence" value="ECO:0007669"/>
    <property type="project" value="InterPro"/>
</dbReference>
<feature type="domain" description="Transposase IS116/IS110/IS902 C-terminal" evidence="2">
    <location>
        <begin position="234"/>
        <end position="309"/>
    </location>
</feature>
<reference evidence="3 4" key="1">
    <citation type="journal article" date="2019" name="Nat. Med.">
        <title>A library of human gut bacterial isolates paired with longitudinal multiomics data enables mechanistic microbiome research.</title>
        <authorList>
            <person name="Poyet M."/>
            <person name="Groussin M."/>
            <person name="Gibbons S.M."/>
            <person name="Avila-Pacheco J."/>
            <person name="Jiang X."/>
            <person name="Kearney S.M."/>
            <person name="Perrotta A.R."/>
            <person name="Berdy B."/>
            <person name="Zhao S."/>
            <person name="Lieberman T.D."/>
            <person name="Swanson P.K."/>
            <person name="Smith M."/>
            <person name="Roesemann S."/>
            <person name="Alexander J.E."/>
            <person name="Rich S.A."/>
            <person name="Livny J."/>
            <person name="Vlamakis H."/>
            <person name="Clish C."/>
            <person name="Bullock K."/>
            <person name="Deik A."/>
            <person name="Scott J."/>
            <person name="Pierce K.A."/>
            <person name="Xavier R.J."/>
            <person name="Alm E.J."/>
        </authorList>
    </citation>
    <scope>NUCLEOTIDE SEQUENCE [LARGE SCALE GENOMIC DNA]</scope>
    <source>
        <strain evidence="3 4">BIOML-A10</strain>
    </source>
</reference>
<dbReference type="InterPro" id="IPR003346">
    <property type="entry name" value="Transposase_20"/>
</dbReference>
<gene>
    <name evidence="3" type="ORF">GT635_10535</name>
</gene>
<dbReference type="GO" id="GO:0004803">
    <property type="term" value="F:transposase activity"/>
    <property type="evidence" value="ECO:0007669"/>
    <property type="project" value="InterPro"/>
</dbReference>
<sequence>MEGAPMLDTTTFVGLDVHARSIKAVSLDVMTGEVRCATFGYDAGAVAEWVRSVDPKARCVYESGVTGFDLQKRLSGLGVDCVVGAVSKMIKPSADRRRKNDRNDAEFLARMLSVGNVVEVWVPDDECEAARDLTRALEDARDDLSRSKQRLSKFLLRHGLAFDERTPTGRRKGNWTRAHWSWIESIRFAEGADNDVLAYYVDAVRRAAEEKARLEGLVEAEARKPRWRRRVDSLRCLKGVDTATAADLVFEAGEFSRFGNARSFAAWVGLTPSEHSSGESDRRGAITKAGNKHLRKALVEAAWHYLTCSGRPKDLAKGQAPDRGARRHAAKGVRRLVERREALLARGVHGNKANVATARELACWVWAVGLMAEEA</sequence>
<proteinExistence type="predicted"/>
<name>A0A6L8RMA8_9ACTN</name>